<accession>A0A384K4C7</accession>
<gene>
    <name evidence="3" type="ORF">BCIN_15g02360</name>
</gene>
<feature type="compositionally biased region" description="Low complexity" evidence="1">
    <location>
        <begin position="374"/>
        <end position="384"/>
    </location>
</feature>
<dbReference type="RefSeq" id="XP_001547414.2">
    <property type="nucleotide sequence ID" value="XM_001547364.2"/>
</dbReference>
<dbReference type="OrthoDB" id="5363079at2759"/>
<reference evidence="3 4" key="3">
    <citation type="journal article" date="2017" name="Mol. Plant Pathol.">
        <title>A gapless genome sequence of the fungus Botrytis cinerea.</title>
        <authorList>
            <person name="Van Kan J.A."/>
            <person name="Stassen J.H."/>
            <person name="Mosbach A."/>
            <person name="Van Der Lee T.A."/>
            <person name="Faino L."/>
            <person name="Farmer A.D."/>
            <person name="Papasotiriou D.G."/>
            <person name="Zhou S."/>
            <person name="Seidl M.F."/>
            <person name="Cottam E."/>
            <person name="Edel D."/>
            <person name="Hahn M."/>
            <person name="Schwartz D.C."/>
            <person name="Dietrich R.A."/>
            <person name="Widdison S."/>
            <person name="Scalliet G."/>
        </authorList>
    </citation>
    <scope>NUCLEOTIDE SEQUENCE [LARGE SCALE GENOMIC DNA]</scope>
    <source>
        <strain evidence="3 4">B05.10</strain>
    </source>
</reference>
<feature type="compositionally biased region" description="Basic and acidic residues" evidence="1">
    <location>
        <begin position="951"/>
        <end position="965"/>
    </location>
</feature>
<feature type="region of interest" description="Disordered" evidence="1">
    <location>
        <begin position="335"/>
        <end position="384"/>
    </location>
</feature>
<reference evidence="3 4" key="2">
    <citation type="journal article" date="2012" name="Eukaryot. Cell">
        <title>Genome update of Botrytis cinerea strains B05.10 and T4.</title>
        <authorList>
            <person name="Staats M."/>
            <person name="van Kan J.A."/>
        </authorList>
    </citation>
    <scope>NUCLEOTIDE SEQUENCE [LARGE SCALE GENOMIC DNA]</scope>
    <source>
        <strain evidence="3 4">B05.10</strain>
    </source>
</reference>
<feature type="compositionally biased region" description="Acidic residues" evidence="1">
    <location>
        <begin position="662"/>
        <end position="674"/>
    </location>
</feature>
<feature type="compositionally biased region" description="Acidic residues" evidence="1">
    <location>
        <begin position="706"/>
        <end position="722"/>
    </location>
</feature>
<dbReference type="EMBL" id="CP009819">
    <property type="protein sequence ID" value="ATZ57685.1"/>
    <property type="molecule type" value="Genomic_DNA"/>
</dbReference>
<feature type="compositionally biased region" description="Polar residues" evidence="1">
    <location>
        <begin position="565"/>
        <end position="584"/>
    </location>
</feature>
<feature type="region of interest" description="Disordered" evidence="1">
    <location>
        <begin position="1423"/>
        <end position="1556"/>
    </location>
</feature>
<feature type="compositionally biased region" description="Polar residues" evidence="1">
    <location>
        <begin position="1528"/>
        <end position="1537"/>
    </location>
</feature>
<dbReference type="GeneID" id="5427886"/>
<feature type="region of interest" description="Disordered" evidence="1">
    <location>
        <begin position="853"/>
        <end position="999"/>
    </location>
</feature>
<dbReference type="Gene3D" id="2.40.50.140">
    <property type="entry name" value="Nucleic acid-binding proteins"/>
    <property type="match status" value="1"/>
</dbReference>
<feature type="region of interest" description="Disordered" evidence="1">
    <location>
        <begin position="154"/>
        <end position="175"/>
    </location>
</feature>
<feature type="compositionally biased region" description="Acidic residues" evidence="1">
    <location>
        <begin position="612"/>
        <end position="636"/>
    </location>
</feature>
<feature type="compositionally biased region" description="Acidic residues" evidence="1">
    <location>
        <begin position="1109"/>
        <end position="1121"/>
    </location>
</feature>
<feature type="region of interest" description="Disordered" evidence="1">
    <location>
        <begin position="1744"/>
        <end position="1763"/>
    </location>
</feature>
<feature type="compositionally biased region" description="Acidic residues" evidence="1">
    <location>
        <begin position="1330"/>
        <end position="1365"/>
    </location>
</feature>
<evidence type="ECO:0000313" key="4">
    <source>
        <dbReference type="Proteomes" id="UP000001798"/>
    </source>
</evidence>
<feature type="compositionally biased region" description="Acidic residues" evidence="1">
    <location>
        <begin position="1301"/>
        <end position="1314"/>
    </location>
</feature>
<feature type="compositionally biased region" description="Low complexity" evidence="1">
    <location>
        <begin position="1071"/>
        <end position="1086"/>
    </location>
</feature>
<evidence type="ECO:0000313" key="3">
    <source>
        <dbReference type="EMBL" id="ATZ57685.1"/>
    </source>
</evidence>
<feature type="region of interest" description="Disordered" evidence="1">
    <location>
        <begin position="533"/>
        <end position="832"/>
    </location>
</feature>
<feature type="region of interest" description="Disordered" evidence="1">
    <location>
        <begin position="1276"/>
        <end position="1295"/>
    </location>
</feature>
<name>A0A384K4C7_BOTFB</name>
<dbReference type="KEGG" id="bfu:BCIN_15g02360"/>
<protein>
    <recommendedName>
        <fullName evidence="2">Telomeric single stranded DNA binding POT1/Cdc13 domain-containing protein</fullName>
    </recommendedName>
</protein>
<dbReference type="CDD" id="cd04497">
    <property type="entry name" value="hPOT1_OB1_like"/>
    <property type="match status" value="1"/>
</dbReference>
<dbReference type="Pfam" id="PF02765">
    <property type="entry name" value="POT1"/>
    <property type="match status" value="1"/>
</dbReference>
<feature type="compositionally biased region" description="Polar residues" evidence="1">
    <location>
        <begin position="471"/>
        <end position="481"/>
    </location>
</feature>
<feature type="compositionally biased region" description="Acidic residues" evidence="1">
    <location>
        <begin position="741"/>
        <end position="750"/>
    </location>
</feature>
<feature type="compositionally biased region" description="Basic and acidic residues" evidence="1">
    <location>
        <begin position="360"/>
        <end position="373"/>
    </location>
</feature>
<feature type="compositionally biased region" description="Basic and acidic residues" evidence="1">
    <location>
        <begin position="1315"/>
        <end position="1329"/>
    </location>
</feature>
<dbReference type="InterPro" id="IPR012340">
    <property type="entry name" value="NA-bd_OB-fold"/>
</dbReference>
<feature type="compositionally biased region" description="Polar residues" evidence="1">
    <location>
        <begin position="723"/>
        <end position="734"/>
    </location>
</feature>
<organism evidence="3 4">
    <name type="scientific">Botryotinia fuckeliana (strain B05.10)</name>
    <name type="common">Noble rot fungus</name>
    <name type="synonym">Botrytis cinerea</name>
    <dbReference type="NCBI Taxonomy" id="332648"/>
    <lineage>
        <taxon>Eukaryota</taxon>
        <taxon>Fungi</taxon>
        <taxon>Dikarya</taxon>
        <taxon>Ascomycota</taxon>
        <taxon>Pezizomycotina</taxon>
        <taxon>Leotiomycetes</taxon>
        <taxon>Helotiales</taxon>
        <taxon>Sclerotiniaceae</taxon>
        <taxon>Botrytis</taxon>
    </lineage>
</organism>
<dbReference type="GO" id="GO:0000723">
    <property type="term" value="P:telomere maintenance"/>
    <property type="evidence" value="ECO:0007669"/>
    <property type="project" value="InterPro"/>
</dbReference>
<evidence type="ECO:0000259" key="2">
    <source>
        <dbReference type="SMART" id="SM00976"/>
    </source>
</evidence>
<dbReference type="SMART" id="SM00976">
    <property type="entry name" value="Telo_bind"/>
    <property type="match status" value="1"/>
</dbReference>
<dbReference type="InterPro" id="IPR011564">
    <property type="entry name" value="Telomer_end-bd_POT1/Cdc13"/>
</dbReference>
<dbReference type="Proteomes" id="UP000001798">
    <property type="component" value="Chromosome 15"/>
</dbReference>
<reference evidence="3 4" key="1">
    <citation type="journal article" date="2011" name="PLoS Genet.">
        <title>Genomic analysis of the necrotrophic fungal pathogens Sclerotinia sclerotiorum and Botrytis cinerea.</title>
        <authorList>
            <person name="Amselem J."/>
            <person name="Cuomo C.A."/>
            <person name="van Kan J.A."/>
            <person name="Viaud M."/>
            <person name="Benito E.P."/>
            <person name="Couloux A."/>
            <person name="Coutinho P.M."/>
            <person name="de Vries R.P."/>
            <person name="Dyer P.S."/>
            <person name="Fillinger S."/>
            <person name="Fournier E."/>
            <person name="Gout L."/>
            <person name="Hahn M."/>
            <person name="Kohn L."/>
            <person name="Lapalu N."/>
            <person name="Plummer K.M."/>
            <person name="Pradier J.M."/>
            <person name="Quevillon E."/>
            <person name="Sharon A."/>
            <person name="Simon A."/>
            <person name="ten Have A."/>
            <person name="Tudzynski B."/>
            <person name="Tudzynski P."/>
            <person name="Wincker P."/>
            <person name="Andrew M."/>
            <person name="Anthouard V."/>
            <person name="Beever R.E."/>
            <person name="Beffa R."/>
            <person name="Benoit I."/>
            <person name="Bouzid O."/>
            <person name="Brault B."/>
            <person name="Chen Z."/>
            <person name="Choquer M."/>
            <person name="Collemare J."/>
            <person name="Cotton P."/>
            <person name="Danchin E.G."/>
            <person name="Da Silva C."/>
            <person name="Gautier A."/>
            <person name="Giraud C."/>
            <person name="Giraud T."/>
            <person name="Gonzalez C."/>
            <person name="Grossetete S."/>
            <person name="Guldener U."/>
            <person name="Henrissat B."/>
            <person name="Howlett B.J."/>
            <person name="Kodira C."/>
            <person name="Kretschmer M."/>
            <person name="Lappartient A."/>
            <person name="Leroch M."/>
            <person name="Levis C."/>
            <person name="Mauceli E."/>
            <person name="Neuveglise C."/>
            <person name="Oeser B."/>
            <person name="Pearson M."/>
            <person name="Poulain J."/>
            <person name="Poussereau N."/>
            <person name="Quesneville H."/>
            <person name="Rascle C."/>
            <person name="Schumacher J."/>
            <person name="Segurens B."/>
            <person name="Sexton A."/>
            <person name="Silva E."/>
            <person name="Sirven C."/>
            <person name="Soanes D.M."/>
            <person name="Talbot N.J."/>
            <person name="Templeton M."/>
            <person name="Yandava C."/>
            <person name="Yarden O."/>
            <person name="Zeng Q."/>
            <person name="Rollins J.A."/>
            <person name="Lebrun M.H."/>
            <person name="Dickman M."/>
        </authorList>
    </citation>
    <scope>NUCLEOTIDE SEQUENCE [LARGE SCALE GENOMIC DNA]</scope>
    <source>
        <strain evidence="3 4">B05.10</strain>
    </source>
</reference>
<feature type="compositionally biased region" description="Acidic residues" evidence="1">
    <location>
        <begin position="770"/>
        <end position="793"/>
    </location>
</feature>
<feature type="compositionally biased region" description="Polar residues" evidence="1">
    <location>
        <begin position="937"/>
        <end position="950"/>
    </location>
</feature>
<dbReference type="VEuPathDB" id="FungiDB:Bcin15g02360"/>
<feature type="region of interest" description="Disordered" evidence="1">
    <location>
        <begin position="471"/>
        <end position="490"/>
    </location>
</feature>
<feature type="compositionally biased region" description="Basic and acidic residues" evidence="1">
    <location>
        <begin position="759"/>
        <end position="769"/>
    </location>
</feature>
<dbReference type="GO" id="GO:0003677">
    <property type="term" value="F:DNA binding"/>
    <property type="evidence" value="ECO:0007669"/>
    <property type="project" value="InterPro"/>
</dbReference>
<proteinExistence type="predicted"/>
<dbReference type="SUPFAM" id="SSF50249">
    <property type="entry name" value="Nucleic acid-binding proteins"/>
    <property type="match status" value="1"/>
</dbReference>
<keyword evidence="4" id="KW-1185">Reference proteome</keyword>
<feature type="domain" description="Telomeric single stranded DNA binding POT1/Cdc13" evidence="2">
    <location>
        <begin position="1596"/>
        <end position="1731"/>
    </location>
</feature>
<feature type="compositionally biased region" description="Basic and acidic residues" evidence="1">
    <location>
        <begin position="1450"/>
        <end position="1462"/>
    </location>
</feature>
<feature type="region of interest" description="Disordered" evidence="1">
    <location>
        <begin position="1301"/>
        <end position="1365"/>
    </location>
</feature>
<evidence type="ECO:0000256" key="1">
    <source>
        <dbReference type="SAM" id="MobiDB-lite"/>
    </source>
</evidence>
<feature type="compositionally biased region" description="Acidic residues" evidence="1">
    <location>
        <begin position="1279"/>
        <end position="1289"/>
    </location>
</feature>
<feature type="compositionally biased region" description="Polar residues" evidence="1">
    <location>
        <begin position="543"/>
        <end position="556"/>
    </location>
</feature>
<dbReference type="GO" id="GO:0000781">
    <property type="term" value="C:chromosome, telomeric region"/>
    <property type="evidence" value="ECO:0007669"/>
    <property type="project" value="InterPro"/>
</dbReference>
<feature type="region of interest" description="Disordered" evidence="1">
    <location>
        <begin position="1069"/>
        <end position="1160"/>
    </location>
</feature>
<feature type="region of interest" description="Disordered" evidence="1">
    <location>
        <begin position="245"/>
        <end position="283"/>
    </location>
</feature>
<sequence length="1763" mass="195055">MAETNAAANGIPNSTTMSMLEATTHIPIAQLTPLLPASASRSVKAVVTLTWPYSSRTGSVAFLLAEPDFRLRRIRGQVRVQFSGSSANAIAKSGITSGDEVILCLDGVEYVGTEAPSATPGRGVEFELKFTDKLLLQFRPEDSQDVKLISLENPDPEANQTSASPPPPTPATDLETENQIPEIPATPVSLFKQVTSQNVEEYSSPAFLKRERISYGSMFEEGYDPFEVEDGSVRGKGRKRTRLSTSWRFTSRSPSPSPEVEEPVVESSENSIEGPVNQHAPSITDEGVQTIEAETEVIAEATQTLEQDQPRTTEEAETNGIVQLVHAEAPLQGTLQAEDGNTNPMPPPHKVSDSIIPNTESRKIPSDNIDEKLPSSPQLRPLPSEGLPLVSPLVTNRVEKFDSYLHNEHTQDLEIPNNPYALPAESDTQILGHRKEDDVYDANPLHHLNDQSKSGQTTYNTASILSGDQYDTLNTQNTFPPHQQRRNEAEDHGDQLFAPYNAHGQDSYTSAGVYEETPKEQGQFVPSEMEEGLDQYNYPDPEQTYTEPNNWTTQPSMAYPDFGDSHQQTASLYPQLPSTTPMVRSQSDQSHHSSHTHQSHHSPPSQIVDLTESSDEDENECEDEDAEGFLEVEDNSEQQLPNSAFPVEHGEQGFYYEARKEDEDEEIIYDDQNETDGYGQGYYDENDENMGSTDRGDYLEDYGNGSEEDYDEDSYSEGEGADETSNQAPVQQQPEVIDLLSSDDEDEEPAEAPVSQIRNDVDVDEKIESGEESEEYEDDGEEDEEEEEEEGDGSVEVFGEEVQNVSIRSTKSQEFVRESSEESVEDEPMVSERALVNDHIDVIKPDAEMSETVLNTSGSGLGAQMDADESMLEPEDAKQSPPQENLEDEIVVALDSTEPMDIETSTTNPSATVDKNDVDNTTDNLDSLLEKLEEVGSETQLEQGSANTDSDVPKSDDDETFKDSVENFENEDLDQNSKEANAEKILSQGPESAEMMDDTQRATQIVPTGSNANTTSVALENFLPSPITVEKFNVATVPISTDRSIKDRAAKSGWARSSKGDTLFSKTFGIDGANDTSDANDNSDVNDTGDESDKANKDLISSPALPATELEDEPELIDESDQISQSQSTNHVIDTTTDHQNDQLPTPDDTQKQNVDENNDDALTSMSDLLQLQLREEMGEMDEDVEIMITDADIEKDPSADLLENEDMNSSQEESDTILDVAPDAGAIDEDDEMIDPESEDMEVQITKTEILELKESEITEIEVRQVSEEIIEGIAGNAEEDGAEEDGAEVNVGGEFEEIDSTVDEDEESEERDLEMHEGGAFEERVSDVDEDEIFREGASDADEDEVFREGVSDVEDEEFGERDSEIEQIEINVREAETTEFKTQQTLTKLAENSILGKDLKNFEITEEDVKQTIEETEAVADDTEAFVLEKFRREPPSSLSPLRSRNRKESTPESRKSQKEPTPISPRHTRSSKDPSPSPDFKRSSKGSVTVSPRQTRSKKLESVVEAIPPVTPTKSNKENERPSTRGSNQSKGSPSLAPDEEKTPKGPDTSAEMALLGLPESPTKAGHQLRAPATTDPKLRLTKYLRTDLSEFTTLKMLRFKMNSKLDILAIATSVPTEPQRAKSGPRHYTSTFTITDQTIAPSSVVEVKIFRPYRDALPRPEIGDGILLRDFSVLSVKGRGFTLKSEEESSWAVFKDEGTEIEVRGPPVEYGNGEKKHMKELREWFVALDDRQKTKLEKVSAAMEKDTQGKGATEKGKK</sequence>
<feature type="region of interest" description="Disordered" evidence="1">
    <location>
        <begin position="1045"/>
        <end position="1064"/>
    </location>
</feature>